<feature type="compositionally biased region" description="Low complexity" evidence="1">
    <location>
        <begin position="112"/>
        <end position="130"/>
    </location>
</feature>
<evidence type="ECO:0000256" key="1">
    <source>
        <dbReference type="SAM" id="MobiDB-lite"/>
    </source>
</evidence>
<name>A0A1M6N1Q0_9ACTN</name>
<feature type="transmembrane region" description="Helical" evidence="2">
    <location>
        <begin position="6"/>
        <end position="28"/>
    </location>
</feature>
<organism evidence="3 4">
    <name type="scientific">Nocardiopsis flavescens</name>
    <dbReference type="NCBI Taxonomy" id="758803"/>
    <lineage>
        <taxon>Bacteria</taxon>
        <taxon>Bacillati</taxon>
        <taxon>Actinomycetota</taxon>
        <taxon>Actinomycetes</taxon>
        <taxon>Streptosporangiales</taxon>
        <taxon>Nocardiopsidaceae</taxon>
        <taxon>Nocardiopsis</taxon>
    </lineage>
</organism>
<accession>A0A1M6N1Q0</accession>
<dbReference type="AlphaFoldDB" id="A0A1M6N1Q0"/>
<protein>
    <submittedName>
        <fullName evidence="3">Uncharacterized protein</fullName>
    </submittedName>
</protein>
<feature type="transmembrane region" description="Helical" evidence="2">
    <location>
        <begin position="73"/>
        <end position="97"/>
    </location>
</feature>
<keyword evidence="2" id="KW-0812">Transmembrane</keyword>
<keyword evidence="4" id="KW-1185">Reference proteome</keyword>
<proteinExistence type="predicted"/>
<dbReference type="RefSeq" id="WP_073380534.1">
    <property type="nucleotide sequence ID" value="NZ_FQZK01000011.1"/>
</dbReference>
<dbReference type="Proteomes" id="UP000184452">
    <property type="component" value="Unassembled WGS sequence"/>
</dbReference>
<dbReference type="EMBL" id="FQZK01000011">
    <property type="protein sequence ID" value="SHJ89649.1"/>
    <property type="molecule type" value="Genomic_DNA"/>
</dbReference>
<feature type="region of interest" description="Disordered" evidence="1">
    <location>
        <begin position="103"/>
        <end position="161"/>
    </location>
</feature>
<sequence>MGAAPLFLVFPVLSVLLALAALVTGFAAPYGRRALTVTGGALLLAGSGLALVFVFASGSIYEVASSLNGGRTGFIVLDVFQAVGDFLWATGLLLVALAATRRRPRPRPVQGPPAYRGAPGHPGHPGAHGAPHGGPQRGPWQGGPPPGGPGHPGPRPPHTAG</sequence>
<keyword evidence="2" id="KW-0472">Membrane</keyword>
<keyword evidence="2" id="KW-1133">Transmembrane helix</keyword>
<gene>
    <name evidence="3" type="ORF">SAMN05421803_11119</name>
</gene>
<feature type="compositionally biased region" description="Pro residues" evidence="1">
    <location>
        <begin position="142"/>
        <end position="161"/>
    </location>
</feature>
<evidence type="ECO:0000313" key="4">
    <source>
        <dbReference type="Proteomes" id="UP000184452"/>
    </source>
</evidence>
<evidence type="ECO:0000256" key="2">
    <source>
        <dbReference type="SAM" id="Phobius"/>
    </source>
</evidence>
<dbReference type="STRING" id="758803.SAMN05421803_11119"/>
<evidence type="ECO:0000313" key="3">
    <source>
        <dbReference type="EMBL" id="SHJ89649.1"/>
    </source>
</evidence>
<reference evidence="3 4" key="1">
    <citation type="submission" date="2016-11" db="EMBL/GenBank/DDBJ databases">
        <authorList>
            <person name="Jaros S."/>
            <person name="Januszkiewicz K."/>
            <person name="Wedrychowicz H."/>
        </authorList>
    </citation>
    <scope>NUCLEOTIDE SEQUENCE [LARGE SCALE GENOMIC DNA]</scope>
    <source>
        <strain evidence="3 4">CGMCC 4.5723</strain>
    </source>
</reference>
<feature type="transmembrane region" description="Helical" evidence="2">
    <location>
        <begin position="40"/>
        <end position="61"/>
    </location>
</feature>